<evidence type="ECO:0000313" key="6">
    <source>
        <dbReference type="Proteomes" id="UP000000321"/>
    </source>
</evidence>
<dbReference type="InterPro" id="IPR003869">
    <property type="entry name" value="Polysac_CapD-like"/>
</dbReference>
<dbReference type="AlphaFoldDB" id="Q1YH81"/>
<proteinExistence type="inferred from homology"/>
<evidence type="ECO:0000259" key="4">
    <source>
        <dbReference type="Pfam" id="PF02719"/>
    </source>
</evidence>
<dbReference type="EMBL" id="AAPJ01000004">
    <property type="protein sequence ID" value="EAS49698.1"/>
    <property type="molecule type" value="Genomic_DNA"/>
</dbReference>
<dbReference type="Pfam" id="PF02719">
    <property type="entry name" value="Polysacc_synt_2"/>
    <property type="match status" value="1"/>
</dbReference>
<dbReference type="PANTHER" id="PTHR43318">
    <property type="entry name" value="UDP-N-ACETYLGLUCOSAMINE 4,6-DEHYDRATASE"/>
    <property type="match status" value="1"/>
</dbReference>
<evidence type="ECO:0000256" key="2">
    <source>
        <dbReference type="SAM" id="MobiDB-lite"/>
    </source>
</evidence>
<feature type="transmembrane region" description="Helical" evidence="3">
    <location>
        <begin position="57"/>
        <end position="78"/>
    </location>
</feature>
<feature type="transmembrane region" description="Helical" evidence="3">
    <location>
        <begin position="90"/>
        <end position="114"/>
    </location>
</feature>
<keyword evidence="3" id="KW-1133">Transmembrane helix</keyword>
<dbReference type="HOGENOM" id="CLU_013560_5_0_5"/>
<accession>Q1YH81</accession>
<dbReference type="PANTHER" id="PTHR43318:SF1">
    <property type="entry name" value="POLYSACCHARIDE BIOSYNTHESIS PROTEIN EPSC-RELATED"/>
    <property type="match status" value="1"/>
</dbReference>
<dbReference type="Proteomes" id="UP000000321">
    <property type="component" value="Unassembled WGS sequence"/>
</dbReference>
<dbReference type="InterPro" id="IPR029063">
    <property type="entry name" value="SAM-dependent_MTases_sf"/>
</dbReference>
<feature type="region of interest" description="Disordered" evidence="2">
    <location>
        <begin position="646"/>
        <end position="666"/>
    </location>
</feature>
<evidence type="ECO:0000256" key="3">
    <source>
        <dbReference type="SAM" id="Phobius"/>
    </source>
</evidence>
<protein>
    <submittedName>
        <fullName evidence="5">Putative polysaccharide biosynthesis protein</fullName>
    </submittedName>
</protein>
<dbReference type="SUPFAM" id="SSF53335">
    <property type="entry name" value="S-adenosyl-L-methionine-dependent methyltransferases"/>
    <property type="match status" value="1"/>
</dbReference>
<keyword evidence="6" id="KW-1185">Reference proteome</keyword>
<organism evidence="5 6">
    <name type="scientific">Aurantimonas manganoxydans (strain ATCC BAA-1229 / DSM 21871 / SI85-9A1)</name>
    <dbReference type="NCBI Taxonomy" id="287752"/>
    <lineage>
        <taxon>Bacteria</taxon>
        <taxon>Pseudomonadati</taxon>
        <taxon>Pseudomonadota</taxon>
        <taxon>Alphaproteobacteria</taxon>
        <taxon>Hyphomicrobiales</taxon>
        <taxon>Aurantimonadaceae</taxon>
        <taxon>Aurantimonas</taxon>
    </lineage>
</organism>
<sequence>MVCPRRRNHGFLLMNFAKSMLAISLRQLGIVHDILIAAVSMTIAMSIAWGWQPLFSVWQIWLLIGAYTALSAVCFPFFSLNSGAWRYASLLDVLSIVKAVTFINLAFLLLHFLLFRGAFLPRSTIVISWFIMIVGLGGPRLAYRLMKERRLDRRSLAASAIAGTKRDLLLYGFNDNADLFIRNSRRNRRQDAIVGIIDEKSKNRRRQLHGIRVLGTLAELEQTIVWAEKRGTPVGELVVTEVDIPAARLSRIVATCAPLGVTVKRLPDISQTGIVDENRPIEPLPIALEDLLGRQEVDLDIAEVERLIKDRLVIVTGAGGSIGSELVRQIARFAPRRLVLIDNSEFNLWSVTRQISDEFPTVPILPRIVDVRHGNRIRTLFAEVGPDVVFHAAALKHVPIVEDNPVEGIDTNLLGTRNVADATLAAGASAFVMISTDKAVNPSNVMGATKRAAEAYCQALDLDQDATRFITVRFGNVLGSTGSVIPLFRSQLEKGGPLTVTHPHITRFFMTIPEASRLILHAAGHGITDTRAKGQIFVLDMGKPIRVAELAERVIQLAGLKPHIDIDIRFVGLRKGEKLYEELFGEGETREETGRAGLLIAGSRVSDVKLLSRSFANIEGAVAAGDAQRALDILRRIVPEYQPAIIDDDTGADPARLAQPTPPAPA</sequence>
<dbReference type="CDD" id="cd05237">
    <property type="entry name" value="UDP_invert_4-6DH_SDR_e"/>
    <property type="match status" value="1"/>
</dbReference>
<dbReference type="InterPro" id="IPR051203">
    <property type="entry name" value="Polysaccharide_Synthase-Rel"/>
</dbReference>
<name>Q1YH81_AURMS</name>
<reference evidence="5 6" key="1">
    <citation type="journal article" date="2008" name="Appl. Environ. Microbiol.">
        <title>Genomic insights into Mn(II) oxidation by the marine alphaproteobacterium Aurantimonas sp. strain SI85-9A1.</title>
        <authorList>
            <person name="Dick G.J."/>
            <person name="Podell S."/>
            <person name="Johnson H.A."/>
            <person name="Rivera-Espinoza Y."/>
            <person name="Bernier-Latmani R."/>
            <person name="McCarthy J.K."/>
            <person name="Torpey J.W."/>
            <person name="Clement B.G."/>
            <person name="Gaasterland T."/>
            <person name="Tebo B.M."/>
        </authorList>
    </citation>
    <scope>NUCLEOTIDE SEQUENCE [LARGE SCALE GENOMIC DNA]</scope>
    <source>
        <strain evidence="5 6">SI85-9A1</strain>
    </source>
</reference>
<dbReference type="SUPFAM" id="SSF51735">
    <property type="entry name" value="NAD(P)-binding Rossmann-fold domains"/>
    <property type="match status" value="1"/>
</dbReference>
<comment type="caution">
    <text evidence="5">The sequence shown here is derived from an EMBL/GenBank/DDBJ whole genome shotgun (WGS) entry which is preliminary data.</text>
</comment>
<keyword evidence="3" id="KW-0812">Transmembrane</keyword>
<dbReference type="BioCyc" id="AURANTIMONAS:SI859A1_00357-MONOMER"/>
<comment type="similarity">
    <text evidence="1">Belongs to the polysaccharide synthase family.</text>
</comment>
<evidence type="ECO:0000313" key="5">
    <source>
        <dbReference type="EMBL" id="EAS49698.1"/>
    </source>
</evidence>
<evidence type="ECO:0000256" key="1">
    <source>
        <dbReference type="ARBA" id="ARBA00007430"/>
    </source>
</evidence>
<keyword evidence="3" id="KW-0472">Membrane</keyword>
<feature type="domain" description="Polysaccharide biosynthesis protein CapD-like" evidence="4">
    <location>
        <begin position="313"/>
        <end position="594"/>
    </location>
</feature>
<dbReference type="InterPro" id="IPR036291">
    <property type="entry name" value="NAD(P)-bd_dom_sf"/>
</dbReference>
<gene>
    <name evidence="5" type="ORF">SI859A1_00357</name>
</gene>
<dbReference type="Gene3D" id="3.40.50.720">
    <property type="entry name" value="NAD(P)-binding Rossmann-like Domain"/>
    <property type="match status" value="2"/>
</dbReference>
<feature type="transmembrane region" description="Helical" evidence="3">
    <location>
        <begin position="28"/>
        <end position="51"/>
    </location>
</feature>
<feature type="transmembrane region" description="Helical" evidence="3">
    <location>
        <begin position="126"/>
        <end position="143"/>
    </location>
</feature>